<evidence type="ECO:0000313" key="2">
    <source>
        <dbReference type="Proteomes" id="UP000561438"/>
    </source>
</evidence>
<organism evidence="1 2">
    <name type="scientific">Qipengyuania atrilutea</name>
    <dbReference type="NCBI Taxonomy" id="2744473"/>
    <lineage>
        <taxon>Bacteria</taxon>
        <taxon>Pseudomonadati</taxon>
        <taxon>Pseudomonadota</taxon>
        <taxon>Alphaproteobacteria</taxon>
        <taxon>Sphingomonadales</taxon>
        <taxon>Erythrobacteraceae</taxon>
        <taxon>Qipengyuania</taxon>
    </lineage>
</organism>
<comment type="caution">
    <text evidence="1">The sequence shown here is derived from an EMBL/GenBank/DDBJ whole genome shotgun (WGS) entry which is preliminary data.</text>
</comment>
<dbReference type="RefSeq" id="WP_176266079.1">
    <property type="nucleotide sequence ID" value="NZ_JABWGV010000001.1"/>
</dbReference>
<name>A0A850H1H0_9SPHN</name>
<dbReference type="AlphaFoldDB" id="A0A850H1H0"/>
<reference evidence="1 2" key="1">
    <citation type="submission" date="2020-06" db="EMBL/GenBank/DDBJ databases">
        <title>Altererythrobacter sp. HHU K3-1.</title>
        <authorList>
            <person name="Zhang D."/>
            <person name="Xue H."/>
        </authorList>
    </citation>
    <scope>NUCLEOTIDE SEQUENCE [LARGE SCALE GENOMIC DNA]</scope>
    <source>
        <strain evidence="1 2">HHU K3-1</strain>
    </source>
</reference>
<dbReference type="Gene3D" id="2.60.40.1190">
    <property type="match status" value="1"/>
</dbReference>
<protein>
    <recommendedName>
        <fullName evidence="3">DOMON-like domain-containing protein</fullName>
    </recommendedName>
</protein>
<dbReference type="EMBL" id="JABWGV010000001">
    <property type="protein sequence ID" value="NVD43778.1"/>
    <property type="molecule type" value="Genomic_DNA"/>
</dbReference>
<evidence type="ECO:0008006" key="3">
    <source>
        <dbReference type="Google" id="ProtNLM"/>
    </source>
</evidence>
<dbReference type="Proteomes" id="UP000561438">
    <property type="component" value="Unassembled WGS sequence"/>
</dbReference>
<sequence>MRELVLHPDSPSGPASGIAAFIRPTEEGVKVSFAIRGNLAQIVVPHEQAPERADDLWRTTCCEVFWQEEGAPNYTEFNLSPSSRWAAYAFTDYRAGREDIAVRGIEITTEAEGDVLRLEAQIEAELHFPAQVGMSVVVEREGGEMQYWALAFPDGEPDFHSAECRALGLAGRL</sequence>
<keyword evidence="2" id="KW-1185">Reference proteome</keyword>
<evidence type="ECO:0000313" key="1">
    <source>
        <dbReference type="EMBL" id="NVD43778.1"/>
    </source>
</evidence>
<accession>A0A850H1H0</accession>
<proteinExistence type="predicted"/>
<gene>
    <name evidence="1" type="ORF">HUV48_01945</name>
</gene>